<dbReference type="VEuPathDB" id="FungiDB:AMAG_10537"/>
<dbReference type="GO" id="GO:0006274">
    <property type="term" value="P:DNA replication termination"/>
    <property type="evidence" value="ECO:0007669"/>
    <property type="project" value="TreeGrafter"/>
</dbReference>
<dbReference type="Pfam" id="PF04641">
    <property type="entry name" value="Rtf2"/>
    <property type="match status" value="1"/>
</dbReference>
<comment type="similarity">
    <text evidence="1">Belongs to the rtf2 family.</text>
</comment>
<sequence length="296" mass="31514">MGADGGSIPKRDELVKTKAKAERHDPALFLAVSWFFCALSKEPLQEPIVSCGLGKLYNRVAISASHYGDAEAICGHITSLKDVTTLHLTPIADTASTPAPTAVKATMALANDANLTPRFACPISGREMTGRIRFVYLAPCGHVLAEQAFREVQSGSTCLVCSTAYDPATDIVPLNPRPDEVDALRVNMAARKARAKSGKKDKKQGKKRKTTDTPPSTAAVGDKDKDAADVQPPVVKKQRAAATVNMAMPDVPAPKPRTAAIESLYAKPEDVDGRGSSTKSAVTTDFMTRGTVRRIG</sequence>
<feature type="region of interest" description="Disordered" evidence="2">
    <location>
        <begin position="190"/>
        <end position="234"/>
    </location>
</feature>
<dbReference type="InterPro" id="IPR027799">
    <property type="entry name" value="Rtf2_RING-finger"/>
</dbReference>
<reference evidence="3 4" key="1">
    <citation type="submission" date="2009-11" db="EMBL/GenBank/DDBJ databases">
        <title>Annotation of Allomyces macrogynus ATCC 38327.</title>
        <authorList>
            <consortium name="The Broad Institute Genome Sequencing Platform"/>
            <person name="Russ C."/>
            <person name="Cuomo C."/>
            <person name="Burger G."/>
            <person name="Gray M.W."/>
            <person name="Holland P.W.H."/>
            <person name="King N."/>
            <person name="Lang F.B.F."/>
            <person name="Roger A.J."/>
            <person name="Ruiz-Trillo I."/>
            <person name="Young S.K."/>
            <person name="Zeng Q."/>
            <person name="Gargeya S."/>
            <person name="Fitzgerald M."/>
            <person name="Haas B."/>
            <person name="Abouelleil A."/>
            <person name="Alvarado L."/>
            <person name="Arachchi H.M."/>
            <person name="Berlin A."/>
            <person name="Chapman S.B."/>
            <person name="Gearin G."/>
            <person name="Goldberg J."/>
            <person name="Griggs A."/>
            <person name="Gujja S."/>
            <person name="Hansen M."/>
            <person name="Heiman D."/>
            <person name="Howarth C."/>
            <person name="Larimer J."/>
            <person name="Lui A."/>
            <person name="MacDonald P.J.P."/>
            <person name="McCowen C."/>
            <person name="Montmayeur A."/>
            <person name="Murphy C."/>
            <person name="Neiman D."/>
            <person name="Pearson M."/>
            <person name="Priest M."/>
            <person name="Roberts A."/>
            <person name="Saif S."/>
            <person name="Shea T."/>
            <person name="Sisk P."/>
            <person name="Stolte C."/>
            <person name="Sykes S."/>
            <person name="Wortman J."/>
            <person name="Nusbaum C."/>
            <person name="Birren B."/>
        </authorList>
    </citation>
    <scope>NUCLEOTIDE SEQUENCE [LARGE SCALE GENOMIC DNA]</scope>
    <source>
        <strain evidence="3 4">ATCC 38327</strain>
    </source>
</reference>
<evidence type="ECO:0000313" key="3">
    <source>
        <dbReference type="EMBL" id="KNE66311.1"/>
    </source>
</evidence>
<dbReference type="STRING" id="578462.A0A0L0SV22"/>
<name>A0A0L0SV22_ALLM3</name>
<evidence type="ECO:0000256" key="1">
    <source>
        <dbReference type="ARBA" id="ARBA00009885"/>
    </source>
</evidence>
<feature type="region of interest" description="Disordered" evidence="2">
    <location>
        <begin position="265"/>
        <end position="296"/>
    </location>
</feature>
<dbReference type="GO" id="GO:0005634">
    <property type="term" value="C:nucleus"/>
    <property type="evidence" value="ECO:0007669"/>
    <property type="project" value="TreeGrafter"/>
</dbReference>
<feature type="compositionally biased region" description="Basic residues" evidence="2">
    <location>
        <begin position="191"/>
        <end position="209"/>
    </location>
</feature>
<reference evidence="4" key="2">
    <citation type="submission" date="2009-11" db="EMBL/GenBank/DDBJ databases">
        <title>The Genome Sequence of Allomyces macrogynus strain ATCC 38327.</title>
        <authorList>
            <consortium name="The Broad Institute Genome Sequencing Platform"/>
            <person name="Russ C."/>
            <person name="Cuomo C."/>
            <person name="Shea T."/>
            <person name="Young S.K."/>
            <person name="Zeng Q."/>
            <person name="Koehrsen M."/>
            <person name="Haas B."/>
            <person name="Borodovsky M."/>
            <person name="Guigo R."/>
            <person name="Alvarado L."/>
            <person name="Berlin A."/>
            <person name="Borenstein D."/>
            <person name="Chen Z."/>
            <person name="Engels R."/>
            <person name="Freedman E."/>
            <person name="Gellesch M."/>
            <person name="Goldberg J."/>
            <person name="Griggs A."/>
            <person name="Gujja S."/>
            <person name="Heiman D."/>
            <person name="Hepburn T."/>
            <person name="Howarth C."/>
            <person name="Jen D."/>
            <person name="Larson L."/>
            <person name="Lewis B."/>
            <person name="Mehta T."/>
            <person name="Park D."/>
            <person name="Pearson M."/>
            <person name="Roberts A."/>
            <person name="Saif S."/>
            <person name="Shenoy N."/>
            <person name="Sisk P."/>
            <person name="Stolte C."/>
            <person name="Sykes S."/>
            <person name="Walk T."/>
            <person name="White J."/>
            <person name="Yandava C."/>
            <person name="Burger G."/>
            <person name="Gray M.W."/>
            <person name="Holland P.W.H."/>
            <person name="King N."/>
            <person name="Lang F.B.F."/>
            <person name="Roger A.J."/>
            <person name="Ruiz-Trillo I."/>
            <person name="Lander E."/>
            <person name="Nusbaum C."/>
        </authorList>
    </citation>
    <scope>NUCLEOTIDE SEQUENCE [LARGE SCALE GENOMIC DNA]</scope>
    <source>
        <strain evidence="4">ATCC 38327</strain>
    </source>
</reference>
<dbReference type="PANTHER" id="PTHR12775:SF0">
    <property type="entry name" value="REPLICATION TERMINATION FACTOR 2"/>
    <property type="match status" value="1"/>
</dbReference>
<dbReference type="CDD" id="cd16653">
    <property type="entry name" value="RING-like_Rtf2"/>
    <property type="match status" value="1"/>
</dbReference>
<dbReference type="EMBL" id="GG745349">
    <property type="protein sequence ID" value="KNE66311.1"/>
    <property type="molecule type" value="Genomic_DNA"/>
</dbReference>
<proteinExistence type="inferred from homology"/>
<accession>A0A0L0SV22</accession>
<protein>
    <submittedName>
        <fullName evidence="3">Uncharacterized protein</fullName>
    </submittedName>
</protein>
<feature type="compositionally biased region" description="Polar residues" evidence="2">
    <location>
        <begin position="275"/>
        <end position="286"/>
    </location>
</feature>
<dbReference type="OrthoDB" id="247013at2759"/>
<dbReference type="OMA" id="EFRWLHC"/>
<dbReference type="InterPro" id="IPR006735">
    <property type="entry name" value="Rtf2"/>
</dbReference>
<dbReference type="PANTHER" id="PTHR12775">
    <property type="entry name" value="PROTEIN C20ORF43 HOMOLOG"/>
    <property type="match status" value="1"/>
</dbReference>
<dbReference type="AlphaFoldDB" id="A0A0L0SV22"/>
<gene>
    <name evidence="3" type="ORF">AMAG_10537</name>
</gene>
<dbReference type="Proteomes" id="UP000054350">
    <property type="component" value="Unassembled WGS sequence"/>
</dbReference>
<evidence type="ECO:0000313" key="4">
    <source>
        <dbReference type="Proteomes" id="UP000054350"/>
    </source>
</evidence>
<dbReference type="eggNOG" id="KOG3113">
    <property type="taxonomic scope" value="Eukaryota"/>
</dbReference>
<organism evidence="3 4">
    <name type="scientific">Allomyces macrogynus (strain ATCC 38327)</name>
    <name type="common">Allomyces javanicus var. macrogynus</name>
    <dbReference type="NCBI Taxonomy" id="578462"/>
    <lineage>
        <taxon>Eukaryota</taxon>
        <taxon>Fungi</taxon>
        <taxon>Fungi incertae sedis</taxon>
        <taxon>Blastocladiomycota</taxon>
        <taxon>Blastocladiomycetes</taxon>
        <taxon>Blastocladiales</taxon>
        <taxon>Blastocladiaceae</taxon>
        <taxon>Allomyces</taxon>
    </lineage>
</organism>
<keyword evidence="4" id="KW-1185">Reference proteome</keyword>
<evidence type="ECO:0000256" key="2">
    <source>
        <dbReference type="SAM" id="MobiDB-lite"/>
    </source>
</evidence>